<evidence type="ECO:0000313" key="4">
    <source>
        <dbReference type="Proteomes" id="UP001595548"/>
    </source>
</evidence>
<evidence type="ECO:0000313" key="3">
    <source>
        <dbReference type="EMBL" id="MFC3154120.1"/>
    </source>
</evidence>
<keyword evidence="4" id="KW-1185">Reference proteome</keyword>
<dbReference type="InterPro" id="IPR018392">
    <property type="entry name" value="LysM"/>
</dbReference>
<dbReference type="SUPFAM" id="SSF54106">
    <property type="entry name" value="LysM domain"/>
    <property type="match status" value="1"/>
</dbReference>
<dbReference type="Gene3D" id="3.10.350.10">
    <property type="entry name" value="LysM domain"/>
    <property type="match status" value="1"/>
</dbReference>
<dbReference type="InterPro" id="IPR036779">
    <property type="entry name" value="LysM_dom_sf"/>
</dbReference>
<proteinExistence type="predicted"/>
<feature type="chain" id="PRO_5045297547" evidence="1">
    <location>
        <begin position="23"/>
        <end position="347"/>
    </location>
</feature>
<dbReference type="Proteomes" id="UP001595548">
    <property type="component" value="Unassembled WGS sequence"/>
</dbReference>
<evidence type="ECO:0000259" key="2">
    <source>
        <dbReference type="PROSITE" id="PS51782"/>
    </source>
</evidence>
<protein>
    <submittedName>
        <fullName evidence="3">LysM peptidoglycan-binding domain-containing protein</fullName>
    </submittedName>
</protein>
<keyword evidence="1" id="KW-0732">Signal</keyword>
<evidence type="ECO:0000256" key="1">
    <source>
        <dbReference type="SAM" id="SignalP"/>
    </source>
</evidence>
<organism evidence="3 4">
    <name type="scientific">Gilvimarinus japonicus</name>
    <dbReference type="NCBI Taxonomy" id="1796469"/>
    <lineage>
        <taxon>Bacteria</taxon>
        <taxon>Pseudomonadati</taxon>
        <taxon>Pseudomonadota</taxon>
        <taxon>Gammaproteobacteria</taxon>
        <taxon>Cellvibrionales</taxon>
        <taxon>Cellvibrionaceae</taxon>
        <taxon>Gilvimarinus</taxon>
    </lineage>
</organism>
<dbReference type="InterPro" id="IPR052196">
    <property type="entry name" value="Bact_Kbp"/>
</dbReference>
<sequence length="347" mass="38527">MKKMIFAVLALSLSVASLYSWAESAPFKSDSPDEYVVVKGDTLWGISDKFLESPWMWPEIWHANPDIDNPHLIFPGDVVRLVYIDGQPRLTVDRTVRMAPGGDAKLKPTIRVMPVEEAIPAVPLDKIATYLSRSRIVMPDEIENSPYMLAGPERRLIVGEGDIAYARGNFDDDIDNYNIFREGETFIDEETDELLGIHALGVGGARVDKIDGEVGRVMITRSYEEIRAADVLLPARERSVDSIFYPSAPDFPIEAEILAVEGGVSKIGKMDIVIINKGDRDGLQVGNVFEVFVRGELVDDRVAGERIQLPDERAGLIMVFSTFDKLSFGIVMEATRPMTIGDALRNP</sequence>
<dbReference type="RefSeq" id="WP_382414231.1">
    <property type="nucleotide sequence ID" value="NZ_AP031500.1"/>
</dbReference>
<dbReference type="Pfam" id="PF01476">
    <property type="entry name" value="LysM"/>
    <property type="match status" value="1"/>
</dbReference>
<dbReference type="PROSITE" id="PS51782">
    <property type="entry name" value="LYSM"/>
    <property type="match status" value="1"/>
</dbReference>
<feature type="signal peptide" evidence="1">
    <location>
        <begin position="1"/>
        <end position="22"/>
    </location>
</feature>
<accession>A0ABV7HNR2</accession>
<dbReference type="EMBL" id="JBHRTL010000004">
    <property type="protein sequence ID" value="MFC3154120.1"/>
    <property type="molecule type" value="Genomic_DNA"/>
</dbReference>
<feature type="domain" description="LysM" evidence="2">
    <location>
        <begin position="33"/>
        <end position="81"/>
    </location>
</feature>
<dbReference type="PANTHER" id="PTHR34700:SF4">
    <property type="entry name" value="PHAGE-LIKE ELEMENT PBSX PROTEIN XKDP"/>
    <property type="match status" value="1"/>
</dbReference>
<gene>
    <name evidence="3" type="ORF">ACFOEB_02825</name>
</gene>
<dbReference type="PANTHER" id="PTHR34700">
    <property type="entry name" value="POTASSIUM BINDING PROTEIN KBP"/>
    <property type="match status" value="1"/>
</dbReference>
<name>A0ABV7HNR2_9GAMM</name>
<dbReference type="CDD" id="cd00118">
    <property type="entry name" value="LysM"/>
    <property type="match status" value="1"/>
</dbReference>
<comment type="caution">
    <text evidence="3">The sequence shown here is derived from an EMBL/GenBank/DDBJ whole genome shotgun (WGS) entry which is preliminary data.</text>
</comment>
<reference evidence="4" key="1">
    <citation type="journal article" date="2019" name="Int. J. Syst. Evol. Microbiol.">
        <title>The Global Catalogue of Microorganisms (GCM) 10K type strain sequencing project: providing services to taxonomists for standard genome sequencing and annotation.</title>
        <authorList>
            <consortium name="The Broad Institute Genomics Platform"/>
            <consortium name="The Broad Institute Genome Sequencing Center for Infectious Disease"/>
            <person name="Wu L."/>
            <person name="Ma J."/>
        </authorList>
    </citation>
    <scope>NUCLEOTIDE SEQUENCE [LARGE SCALE GENOMIC DNA]</scope>
    <source>
        <strain evidence="4">KCTC 52141</strain>
    </source>
</reference>